<keyword evidence="1" id="KW-0472">Membrane</keyword>
<evidence type="ECO:0000313" key="2">
    <source>
        <dbReference type="EMBL" id="QUF01817.1"/>
    </source>
</evidence>
<feature type="transmembrane region" description="Helical" evidence="1">
    <location>
        <begin position="143"/>
        <end position="163"/>
    </location>
</feature>
<proteinExistence type="predicted"/>
<reference evidence="2" key="1">
    <citation type="submission" date="2021-04" db="EMBL/GenBank/DDBJ databases">
        <title>Genomic sequence of Actinosynnema pretiosum subsp. pretiosum ATCC 31280 (C-14919).</title>
        <authorList>
            <person name="Bai L."/>
            <person name="Wang X."/>
            <person name="Xiao Y."/>
        </authorList>
    </citation>
    <scope>NUCLEOTIDE SEQUENCE</scope>
    <source>
        <strain evidence="2">ATCC 31280</strain>
    </source>
</reference>
<dbReference type="Proteomes" id="UP000677152">
    <property type="component" value="Chromosome"/>
</dbReference>
<name>A0AA45R1K9_9PSEU</name>
<protein>
    <submittedName>
        <fullName evidence="2">Uncharacterized protein</fullName>
    </submittedName>
</protein>
<keyword evidence="1" id="KW-0812">Transmembrane</keyword>
<organism evidence="2 3">
    <name type="scientific">Actinosynnema pretiosum subsp. pretiosum</name>
    <dbReference type="NCBI Taxonomy" id="103721"/>
    <lineage>
        <taxon>Bacteria</taxon>
        <taxon>Bacillati</taxon>
        <taxon>Actinomycetota</taxon>
        <taxon>Actinomycetes</taxon>
        <taxon>Pseudonocardiales</taxon>
        <taxon>Pseudonocardiaceae</taxon>
        <taxon>Actinosynnema</taxon>
    </lineage>
</organism>
<evidence type="ECO:0000256" key="1">
    <source>
        <dbReference type="SAM" id="Phobius"/>
    </source>
</evidence>
<dbReference type="AlphaFoldDB" id="A0AA45R1K9"/>
<accession>A0AA45R1K9</accession>
<keyword evidence="1" id="KW-1133">Transmembrane helix</keyword>
<evidence type="ECO:0000313" key="3">
    <source>
        <dbReference type="Proteomes" id="UP000677152"/>
    </source>
</evidence>
<sequence length="173" mass="18421">MSSHVLSEPEGACDHLVLLADGRVPLSGPVDELLDAHRVLVGSAGLDLRAAVAGGPGAGLPAHVAGGGGVTWLAWRRVGASANAVYGLLTLLLRRYYAPPLVVPEEQPPGQVWPVGHRQYDDLVDGEVLGRVLVSHHPDSRFWPFRFVELGLFLVLAAVLLAVGRRVVDRGPR</sequence>
<dbReference type="EMBL" id="CP073249">
    <property type="protein sequence ID" value="QUF01817.1"/>
    <property type="molecule type" value="Genomic_DNA"/>
</dbReference>
<gene>
    <name evidence="2" type="ORF">KCV87_19960</name>
</gene>